<dbReference type="AlphaFoldDB" id="A0A0A8ZCC5"/>
<evidence type="ECO:0000313" key="1">
    <source>
        <dbReference type="EMBL" id="JAD35333.1"/>
    </source>
</evidence>
<organism evidence="1">
    <name type="scientific">Arundo donax</name>
    <name type="common">Giant reed</name>
    <name type="synonym">Donax arundinaceus</name>
    <dbReference type="NCBI Taxonomy" id="35708"/>
    <lineage>
        <taxon>Eukaryota</taxon>
        <taxon>Viridiplantae</taxon>
        <taxon>Streptophyta</taxon>
        <taxon>Embryophyta</taxon>
        <taxon>Tracheophyta</taxon>
        <taxon>Spermatophyta</taxon>
        <taxon>Magnoliopsida</taxon>
        <taxon>Liliopsida</taxon>
        <taxon>Poales</taxon>
        <taxon>Poaceae</taxon>
        <taxon>PACMAD clade</taxon>
        <taxon>Arundinoideae</taxon>
        <taxon>Arundineae</taxon>
        <taxon>Arundo</taxon>
    </lineage>
</organism>
<sequence length="29" mass="3678">MPKLMIARFRLQTEQKHRSFQADDKRWIF</sequence>
<protein>
    <submittedName>
        <fullName evidence="1">Uncharacterized protein</fullName>
    </submittedName>
</protein>
<dbReference type="EMBL" id="GBRH01262562">
    <property type="protein sequence ID" value="JAD35333.1"/>
    <property type="molecule type" value="Transcribed_RNA"/>
</dbReference>
<name>A0A0A8ZCC5_ARUDO</name>
<reference evidence="1" key="2">
    <citation type="journal article" date="2015" name="Data Brief">
        <title>Shoot transcriptome of the giant reed, Arundo donax.</title>
        <authorList>
            <person name="Barrero R.A."/>
            <person name="Guerrero F.D."/>
            <person name="Moolhuijzen P."/>
            <person name="Goolsby J.A."/>
            <person name="Tidwell J."/>
            <person name="Bellgard S.E."/>
            <person name="Bellgard M.I."/>
        </authorList>
    </citation>
    <scope>NUCLEOTIDE SEQUENCE</scope>
    <source>
        <tissue evidence="1">Shoot tissue taken approximately 20 cm above the soil surface</tissue>
    </source>
</reference>
<proteinExistence type="predicted"/>
<accession>A0A0A8ZCC5</accession>
<reference evidence="1" key="1">
    <citation type="submission" date="2014-09" db="EMBL/GenBank/DDBJ databases">
        <authorList>
            <person name="Magalhaes I.L.F."/>
            <person name="Oliveira U."/>
            <person name="Santos F.R."/>
            <person name="Vidigal T.H.D.A."/>
            <person name="Brescovit A.D."/>
            <person name="Santos A.J."/>
        </authorList>
    </citation>
    <scope>NUCLEOTIDE SEQUENCE</scope>
    <source>
        <tissue evidence="1">Shoot tissue taken approximately 20 cm above the soil surface</tissue>
    </source>
</reference>